<evidence type="ECO:0000313" key="3">
    <source>
        <dbReference type="Proteomes" id="UP000030710"/>
    </source>
</evidence>
<protein>
    <submittedName>
        <fullName evidence="2">Class III cytochrome C family</fullName>
    </submittedName>
</protein>
<name>U1MZQ1_9EURY</name>
<dbReference type="AlphaFoldDB" id="U1MZQ1"/>
<feature type="region of interest" description="Disordered" evidence="1">
    <location>
        <begin position="245"/>
        <end position="265"/>
    </location>
</feature>
<dbReference type="EMBL" id="KE356561">
    <property type="protein sequence ID" value="ERG95994.1"/>
    <property type="molecule type" value="Genomic_DNA"/>
</dbReference>
<evidence type="ECO:0000256" key="1">
    <source>
        <dbReference type="SAM" id="MobiDB-lite"/>
    </source>
</evidence>
<accession>U1MZQ1</accession>
<dbReference type="HOGENOM" id="CLU_777307_0_0_2"/>
<reference evidence="2 3" key="1">
    <citation type="journal article" date="2013" name="PLoS ONE">
        <title>Assembly-driven community genomics of a hypersaline microbial ecosystem.</title>
        <authorList>
            <person name="Podell S."/>
            <person name="Ugalde J.A."/>
            <person name="Narasingarao P."/>
            <person name="Banfield J.F."/>
            <person name="Heidelberg K.B."/>
            <person name="Allen E.E."/>
        </authorList>
    </citation>
    <scope>NUCLEOTIDE SEQUENCE [LARGE SCALE GENOMIC DNA]</scope>
    <source>
        <strain evidence="3">J07HQW2</strain>
    </source>
</reference>
<proteinExistence type="predicted"/>
<feature type="non-terminal residue" evidence="2">
    <location>
        <position position="357"/>
    </location>
</feature>
<evidence type="ECO:0000313" key="2">
    <source>
        <dbReference type="EMBL" id="ERG95994.1"/>
    </source>
</evidence>
<organism evidence="2 3">
    <name type="scientific">Haloquadratum walsbyi J07HQW2</name>
    <dbReference type="NCBI Taxonomy" id="1238425"/>
    <lineage>
        <taxon>Archaea</taxon>
        <taxon>Methanobacteriati</taxon>
        <taxon>Methanobacteriota</taxon>
        <taxon>Stenosarchaea group</taxon>
        <taxon>Halobacteria</taxon>
        <taxon>Halobacteriales</taxon>
        <taxon>Haloferacaceae</taxon>
        <taxon>Haloquadratum</taxon>
    </lineage>
</organism>
<dbReference type="eggNOG" id="arCOG06276">
    <property type="taxonomic scope" value="Archaea"/>
</dbReference>
<gene>
    <name evidence="2" type="ORF">J07HQW2_02458</name>
</gene>
<feature type="compositionally biased region" description="Polar residues" evidence="1">
    <location>
        <begin position="251"/>
        <end position="265"/>
    </location>
</feature>
<sequence length="357" mass="39225">MTDPNPTPTPANIDTWVNADFQRTNSQTWAPAQMDYESWMCRTDSKAPYAPWTDPNAPVECNHSDHTEESLCSECHHSAQYKWGSDGSREYVHTDHETAREWSDKDPNLAPDLAFIQTESDPFLFVDGDDVRCPETGKVHPEFIAILEKLGISYADISLSESGCHVVYLGEIPLEGVTQAQFAIDDEPLGANDDIPEVEIYPNKHVCIATGEHVRGSGTEVTQVNTDALGEILEEHGFSERDPISAGSDIDMSNHSPNATTSNETTGEIKDLFAALDRIDARRVASDTIVHNWNESANTSGENKAFSPTWGINANGTANIVNHEIWQDTGGTGYGGPDVMAAIDCRDLPSYDERTQP</sequence>
<dbReference type="Proteomes" id="UP000030710">
    <property type="component" value="Unassembled WGS sequence"/>
</dbReference>